<dbReference type="PROSITE" id="PS00662">
    <property type="entry name" value="T2SP_E"/>
    <property type="match status" value="1"/>
</dbReference>
<dbReference type="Pfam" id="PF00437">
    <property type="entry name" value="T2SSE"/>
    <property type="match status" value="1"/>
</dbReference>
<evidence type="ECO:0000256" key="3">
    <source>
        <dbReference type="ARBA" id="ARBA00022840"/>
    </source>
</evidence>
<organism evidence="5 6">
    <name type="scientific">Gloeobacter morelensis MG652769</name>
    <dbReference type="NCBI Taxonomy" id="2781736"/>
    <lineage>
        <taxon>Bacteria</taxon>
        <taxon>Bacillati</taxon>
        <taxon>Cyanobacteriota</taxon>
        <taxon>Cyanophyceae</taxon>
        <taxon>Gloeobacterales</taxon>
        <taxon>Gloeobacteraceae</taxon>
        <taxon>Gloeobacter</taxon>
        <taxon>Gloeobacter morelensis</taxon>
    </lineage>
</organism>
<dbReference type="InterPro" id="IPR027417">
    <property type="entry name" value="P-loop_NTPase"/>
</dbReference>
<protein>
    <submittedName>
        <fullName evidence="5">Type II/IV secretion system protein</fullName>
    </submittedName>
</protein>
<dbReference type="PANTHER" id="PTHR30258:SF2">
    <property type="entry name" value="COMG OPERON PROTEIN 1"/>
    <property type="match status" value="1"/>
</dbReference>
<evidence type="ECO:0000256" key="2">
    <source>
        <dbReference type="ARBA" id="ARBA00022741"/>
    </source>
</evidence>
<keyword evidence="2" id="KW-0547">Nucleotide-binding</keyword>
<keyword evidence="3" id="KW-0067">ATP-binding</keyword>
<evidence type="ECO:0000313" key="5">
    <source>
        <dbReference type="EMBL" id="UFP93295.1"/>
    </source>
</evidence>
<dbReference type="SUPFAM" id="SSF52540">
    <property type="entry name" value="P-loop containing nucleoside triphosphate hydrolases"/>
    <property type="match status" value="1"/>
</dbReference>
<dbReference type="RefSeq" id="WP_230840298.1">
    <property type="nucleotide sequence ID" value="NZ_CP063845.1"/>
</dbReference>
<reference evidence="5 6" key="1">
    <citation type="journal article" date="2021" name="Genome Biol. Evol.">
        <title>Complete Genome Sequencing of a Novel Gloeobacter Species from a Waterfall Cave in Mexico.</title>
        <authorList>
            <person name="Saw J.H."/>
            <person name="Cardona T."/>
            <person name="Montejano G."/>
        </authorList>
    </citation>
    <scope>NUCLEOTIDE SEQUENCE [LARGE SCALE GENOMIC DNA]</scope>
    <source>
        <strain evidence="5">MG652769</strain>
    </source>
</reference>
<feature type="domain" description="Bacterial type II secretion system protein E" evidence="4">
    <location>
        <begin position="340"/>
        <end position="354"/>
    </location>
</feature>
<comment type="similarity">
    <text evidence="1">Belongs to the GSP E family.</text>
</comment>
<evidence type="ECO:0000256" key="1">
    <source>
        <dbReference type="ARBA" id="ARBA00006611"/>
    </source>
</evidence>
<dbReference type="InterPro" id="IPR001482">
    <property type="entry name" value="T2SS/T4SS_dom"/>
</dbReference>
<evidence type="ECO:0000313" key="6">
    <source>
        <dbReference type="Proteomes" id="UP001054846"/>
    </source>
</evidence>
<dbReference type="Gene3D" id="3.40.50.300">
    <property type="entry name" value="P-loop containing nucleotide triphosphate hydrolases"/>
    <property type="match status" value="1"/>
</dbReference>
<proteinExistence type="inferred from homology"/>
<dbReference type="PANTHER" id="PTHR30258">
    <property type="entry name" value="TYPE II SECRETION SYSTEM PROTEIN GSPE-RELATED"/>
    <property type="match status" value="1"/>
</dbReference>
<gene>
    <name evidence="5" type="ORF">ISF26_16005</name>
</gene>
<dbReference type="Proteomes" id="UP001054846">
    <property type="component" value="Chromosome"/>
</dbReference>
<sequence>MQGYTLPPELKLPVADSPGIGVVLLPESLDWNLIRSLSGKLAEELRSLVPLAFYNKQLYLGSFSALTEADLRRLREKLPCDIRALTLASSEVRRWWQIGRERLPEYFQSAGGGGLEPLAASEPSVAITIGSDGTPEGKRISAQLQRLLNEALKSRASDIHLESQEDGLRVRFRIDGLLREMGTFPVAESKALISRVKVLAELDIANHRSPQDGRVTQEINGQLVDLRVSTLPCLHGEKAVLRLLPKNNTFTLLEELGFDAADLATYRGWLSRAQGLILITGPTGSGKTSTLYTSLRGILKPECNIVTIEDPIEYQLAGINQVQVHPKAGLTFASGLRSILRQDPDIIMVGEIRDLETAQTVFQAAMTGHLVLCTLHTNDAPSAVSRLLDMQVEPYLIAGALVGVVAQRLVRRVCRHCGEPYCPDSVDLQRLKLDAHPEYANVPLEWKRARGCQHCFGSGYFGREGIFEVMEVDNHLQGLIHARASNAEITTYLRARNIRSLPEAGIAKVMEGSTTIEELLRVVSV</sequence>
<keyword evidence="6" id="KW-1185">Reference proteome</keyword>
<dbReference type="Gene3D" id="3.30.450.90">
    <property type="match status" value="1"/>
</dbReference>
<dbReference type="EMBL" id="CP063845">
    <property type="protein sequence ID" value="UFP93295.1"/>
    <property type="molecule type" value="Genomic_DNA"/>
</dbReference>
<accession>A0ABY3PI08</accession>
<evidence type="ECO:0000259" key="4">
    <source>
        <dbReference type="PROSITE" id="PS00662"/>
    </source>
</evidence>
<dbReference type="CDD" id="cd01129">
    <property type="entry name" value="PulE-GspE-like"/>
    <property type="match status" value="1"/>
</dbReference>
<name>A0ABY3PI08_9CYAN</name>